<evidence type="ECO:0000313" key="3">
    <source>
        <dbReference type="Proteomes" id="UP000217076"/>
    </source>
</evidence>
<keyword evidence="1" id="KW-0732">Signal</keyword>
<accession>A0A1G8FB96</accession>
<evidence type="ECO:0000256" key="1">
    <source>
        <dbReference type="SAM" id="SignalP"/>
    </source>
</evidence>
<gene>
    <name evidence="2" type="ORF">SAMN05421742_11317</name>
</gene>
<keyword evidence="3" id="KW-1185">Reference proteome</keyword>
<proteinExistence type="predicted"/>
<evidence type="ECO:0000313" key="2">
    <source>
        <dbReference type="EMBL" id="SDH79352.1"/>
    </source>
</evidence>
<dbReference type="EMBL" id="FNCV01000013">
    <property type="protein sequence ID" value="SDH79352.1"/>
    <property type="molecule type" value="Genomic_DNA"/>
</dbReference>
<feature type="signal peptide" evidence="1">
    <location>
        <begin position="1"/>
        <end position="32"/>
    </location>
</feature>
<dbReference type="OrthoDB" id="7576381at2"/>
<protein>
    <recommendedName>
        <fullName evidence="4">DUF4402 domain-containing protein</fullName>
    </recommendedName>
</protein>
<evidence type="ECO:0008006" key="4">
    <source>
        <dbReference type="Google" id="ProtNLM"/>
    </source>
</evidence>
<dbReference type="Proteomes" id="UP000217076">
    <property type="component" value="Unassembled WGS sequence"/>
</dbReference>
<sequence length="186" mass="19194">MIFHNRKKNLSIGLGVVCALGLLAAAPHSAVASDAGGSTGTGTATVLIEEPIAIEANSMVLSFGTIIPHGTGTGFVTVEPGMIGPRTGDQHVTLVNDGTRTGAGKFHISGVPGRQFFIDLPDSATINSGEDESMNVDMFVSSPPEDLVIPMDGSGYTLWVGGRLEVAPNQASGSYSGTYTVTVRYP</sequence>
<dbReference type="AlphaFoldDB" id="A0A1G8FB96"/>
<feature type="chain" id="PRO_5011489604" description="DUF4402 domain-containing protein" evidence="1">
    <location>
        <begin position="33"/>
        <end position="186"/>
    </location>
</feature>
<dbReference type="RefSeq" id="WP_092621518.1">
    <property type="nucleotide sequence ID" value="NZ_FNCV01000013.1"/>
</dbReference>
<organism evidence="2 3">
    <name type="scientific">Roseospirillum parvum</name>
    <dbReference type="NCBI Taxonomy" id="83401"/>
    <lineage>
        <taxon>Bacteria</taxon>
        <taxon>Pseudomonadati</taxon>
        <taxon>Pseudomonadota</taxon>
        <taxon>Alphaproteobacteria</taxon>
        <taxon>Rhodospirillales</taxon>
        <taxon>Rhodospirillaceae</taxon>
        <taxon>Roseospirillum</taxon>
    </lineage>
</organism>
<name>A0A1G8FB96_9PROT</name>
<reference evidence="3" key="1">
    <citation type="submission" date="2016-10" db="EMBL/GenBank/DDBJ databases">
        <authorList>
            <person name="Varghese N."/>
            <person name="Submissions S."/>
        </authorList>
    </citation>
    <scope>NUCLEOTIDE SEQUENCE [LARGE SCALE GENOMIC DNA]</scope>
    <source>
        <strain evidence="3">930I</strain>
    </source>
</reference>
<dbReference type="Pfam" id="PF14352">
    <property type="entry name" value="DUF4402"/>
    <property type="match status" value="1"/>
</dbReference>
<dbReference type="InterPro" id="IPR025514">
    <property type="entry name" value="DUF4402"/>
</dbReference>